<keyword evidence="7" id="KW-1185">Reference proteome</keyword>
<accession>A0A9E5JNG3</accession>
<dbReference type="InterPro" id="IPR000639">
    <property type="entry name" value="Epox_hydrolase-like"/>
</dbReference>
<reference evidence="6 7" key="2">
    <citation type="submission" date="2020-03" db="EMBL/GenBank/DDBJ databases">
        <title>Chryseoglobus sp. isolated from a deep-sea seamount.</title>
        <authorList>
            <person name="Zhang D.-C."/>
        </authorList>
    </citation>
    <scope>NUCLEOTIDE SEQUENCE [LARGE SCALE GENOMIC DNA]</scope>
    <source>
        <strain evidence="6 7">KN1116</strain>
    </source>
</reference>
<feature type="active site" description="Nucleophile" evidence="4">
    <location>
        <position position="179"/>
    </location>
</feature>
<feature type="domain" description="Epoxide hydrolase N-terminal" evidence="5">
    <location>
        <begin position="6"/>
        <end position="109"/>
    </location>
</feature>
<comment type="caution">
    <text evidence="6">The sequence shown here is derived from an EMBL/GenBank/DDBJ whole genome shotgun (WGS) entry which is preliminary data.</text>
</comment>
<dbReference type="GO" id="GO:0004301">
    <property type="term" value="F:epoxide hydrolase activity"/>
    <property type="evidence" value="ECO:0007669"/>
    <property type="project" value="TreeGrafter"/>
</dbReference>
<evidence type="ECO:0000313" key="7">
    <source>
        <dbReference type="Proteomes" id="UP000818266"/>
    </source>
</evidence>
<sequence length="387" mass="43865">MTLDLEAFTLAVSDDDLDELRRRLRQARVPDDFANDDGSYGLARAWVADMLDYWSGDFDWRAQEERINAVPQFRVTLDDVPIHFQWVRGEGKRTVPVILSHGWPWTFWDWNQVIGPLTDPAAHGISSEIAFDVVVPSLPGFGFSSPLRRPMGCRDVAELWNTLMHDVLGYDRYAAVGGDWGGKVTGELAQLYPEHVIGAYSTLQTIPGVTPSLDGADRFAPDERWMFEQMAAARPTVTSHLEVHRRDPQTLAYALNDSPAGLAAWIWERRRNWRDPDTLDDVAADRDFLCTTASIYWFTQTIGTSMRFYRDNFGERIPPPLPRSGPSPTPVGFGITPRDVLYMPRAEAQQHVNLVHWSHLPRGGHFSAYEIPHELASDIHTFVRPLV</sequence>
<dbReference type="OrthoDB" id="27092at2"/>
<feature type="active site" description="Proton donor" evidence="4">
    <location>
        <position position="309"/>
    </location>
</feature>
<dbReference type="Proteomes" id="UP000818266">
    <property type="component" value="Unassembled WGS sequence"/>
</dbReference>
<feature type="active site" description="Proton acceptor" evidence="4">
    <location>
        <position position="365"/>
    </location>
</feature>
<dbReference type="GO" id="GO:0097176">
    <property type="term" value="P:epoxide metabolic process"/>
    <property type="evidence" value="ECO:0007669"/>
    <property type="project" value="TreeGrafter"/>
</dbReference>
<organism evidence="6 7">
    <name type="scientific">Microcella pacifica</name>
    <dbReference type="NCBI Taxonomy" id="2591847"/>
    <lineage>
        <taxon>Bacteria</taxon>
        <taxon>Bacillati</taxon>
        <taxon>Actinomycetota</taxon>
        <taxon>Actinomycetes</taxon>
        <taxon>Micrococcales</taxon>
        <taxon>Microbacteriaceae</taxon>
        <taxon>Microcella</taxon>
    </lineage>
</organism>
<evidence type="ECO:0000256" key="2">
    <source>
        <dbReference type="ARBA" id="ARBA00022797"/>
    </source>
</evidence>
<gene>
    <name evidence="6" type="ORF">FK219_002665</name>
</gene>
<dbReference type="Pfam" id="PF06441">
    <property type="entry name" value="EHN"/>
    <property type="match status" value="1"/>
</dbReference>
<keyword evidence="3 6" id="KW-0378">Hydrolase</keyword>
<dbReference type="RefSeq" id="WP_152582156.1">
    <property type="nucleotide sequence ID" value="NZ_VIKT02000003.1"/>
</dbReference>
<name>A0A9E5JNG3_9MICO</name>
<dbReference type="EMBL" id="VIKT02000003">
    <property type="protein sequence ID" value="NHF62151.1"/>
    <property type="molecule type" value="Genomic_DNA"/>
</dbReference>
<dbReference type="PIRSF" id="PIRSF001112">
    <property type="entry name" value="Epoxide_hydrolase"/>
    <property type="match status" value="1"/>
</dbReference>
<dbReference type="InterPro" id="IPR016292">
    <property type="entry name" value="Epoxide_hydrolase"/>
</dbReference>
<dbReference type="SUPFAM" id="SSF53474">
    <property type="entry name" value="alpha/beta-Hydrolases"/>
    <property type="match status" value="1"/>
</dbReference>
<keyword evidence="2" id="KW-0058">Aromatic hydrocarbons catabolism</keyword>
<dbReference type="InterPro" id="IPR029058">
    <property type="entry name" value="AB_hydrolase_fold"/>
</dbReference>
<evidence type="ECO:0000256" key="4">
    <source>
        <dbReference type="PIRSR" id="PIRSR001112-1"/>
    </source>
</evidence>
<comment type="similarity">
    <text evidence="1">Belongs to the peptidase S33 family.</text>
</comment>
<dbReference type="PANTHER" id="PTHR21661:SF35">
    <property type="entry name" value="EPOXIDE HYDROLASE"/>
    <property type="match status" value="1"/>
</dbReference>
<dbReference type="AlphaFoldDB" id="A0A9E5JNG3"/>
<dbReference type="PANTHER" id="PTHR21661">
    <property type="entry name" value="EPOXIDE HYDROLASE 1-RELATED"/>
    <property type="match status" value="1"/>
</dbReference>
<proteinExistence type="inferred from homology"/>
<evidence type="ECO:0000313" key="6">
    <source>
        <dbReference type="EMBL" id="NHF62151.1"/>
    </source>
</evidence>
<reference evidence="6 7" key="1">
    <citation type="submission" date="2019-06" db="EMBL/GenBank/DDBJ databases">
        <authorList>
            <person name="De-Chao Zhang Q."/>
        </authorList>
    </citation>
    <scope>NUCLEOTIDE SEQUENCE [LARGE SCALE GENOMIC DNA]</scope>
    <source>
        <strain evidence="6 7">KN1116</strain>
    </source>
</reference>
<evidence type="ECO:0000256" key="3">
    <source>
        <dbReference type="ARBA" id="ARBA00022801"/>
    </source>
</evidence>
<evidence type="ECO:0000256" key="1">
    <source>
        <dbReference type="ARBA" id="ARBA00010088"/>
    </source>
</evidence>
<dbReference type="InterPro" id="IPR010497">
    <property type="entry name" value="Epoxide_hydro_N"/>
</dbReference>
<dbReference type="PRINTS" id="PR00412">
    <property type="entry name" value="EPOXHYDRLASE"/>
</dbReference>
<evidence type="ECO:0000259" key="5">
    <source>
        <dbReference type="Pfam" id="PF06441"/>
    </source>
</evidence>
<protein>
    <submittedName>
        <fullName evidence="6">Epoxide hydrolase</fullName>
    </submittedName>
</protein>
<dbReference type="Gene3D" id="3.40.50.1820">
    <property type="entry name" value="alpha/beta hydrolase"/>
    <property type="match status" value="1"/>
</dbReference>